<evidence type="ECO:0000313" key="5">
    <source>
        <dbReference type="Proteomes" id="UP000801492"/>
    </source>
</evidence>
<organism evidence="4 5">
    <name type="scientific">Ignelater luminosus</name>
    <name type="common">Cucubano</name>
    <name type="synonym">Pyrophorus luminosus</name>
    <dbReference type="NCBI Taxonomy" id="2038154"/>
    <lineage>
        <taxon>Eukaryota</taxon>
        <taxon>Metazoa</taxon>
        <taxon>Ecdysozoa</taxon>
        <taxon>Arthropoda</taxon>
        <taxon>Hexapoda</taxon>
        <taxon>Insecta</taxon>
        <taxon>Pterygota</taxon>
        <taxon>Neoptera</taxon>
        <taxon>Endopterygota</taxon>
        <taxon>Coleoptera</taxon>
        <taxon>Polyphaga</taxon>
        <taxon>Elateriformia</taxon>
        <taxon>Elateroidea</taxon>
        <taxon>Elateridae</taxon>
        <taxon>Agrypninae</taxon>
        <taxon>Pyrophorini</taxon>
        <taxon>Ignelater</taxon>
    </lineage>
</organism>
<evidence type="ECO:0000256" key="1">
    <source>
        <dbReference type="SAM" id="MobiDB-lite"/>
    </source>
</evidence>
<dbReference type="AlphaFoldDB" id="A0A8K0DHW8"/>
<feature type="compositionally biased region" description="Basic and acidic residues" evidence="1">
    <location>
        <begin position="20"/>
        <end position="31"/>
    </location>
</feature>
<name>A0A8K0DHW8_IGNLU</name>
<evidence type="ECO:0000259" key="3">
    <source>
        <dbReference type="Pfam" id="PF20700"/>
    </source>
</evidence>
<protein>
    <submittedName>
        <fullName evidence="4">Uncharacterized protein</fullName>
    </submittedName>
</protein>
<feature type="domain" description="Mutator-like transposase" evidence="3">
    <location>
        <begin position="20"/>
        <end position="100"/>
    </location>
</feature>
<dbReference type="EMBL" id="VTPC01000975">
    <property type="protein sequence ID" value="KAF2903606.1"/>
    <property type="molecule type" value="Genomic_DNA"/>
</dbReference>
<feature type="region of interest" description="Disordered" evidence="1">
    <location>
        <begin position="1"/>
        <end position="32"/>
    </location>
</feature>
<dbReference type="InterPro" id="IPR029526">
    <property type="entry name" value="PGBD"/>
</dbReference>
<feature type="domain" description="PiggyBac transposable element-derived protein" evidence="2">
    <location>
        <begin position="143"/>
        <end position="214"/>
    </location>
</feature>
<dbReference type="OrthoDB" id="6720297at2759"/>
<gene>
    <name evidence="4" type="ORF">ILUMI_02577</name>
</gene>
<dbReference type="Pfam" id="PF13843">
    <property type="entry name" value="DDE_Tnp_1_7"/>
    <property type="match status" value="1"/>
</dbReference>
<feature type="compositionally biased region" description="Basic residues" evidence="1">
    <location>
        <begin position="1"/>
        <end position="11"/>
    </location>
</feature>
<sequence>MLKIQSKHNAKCTRGSLELTSERRNGEDSLKQKPVMNSAAVWETLSTGSTYAHLSEVLSVMDIPAVSKNEFFSIQRNLGTHFNESLWKAMESAGREVEPTDGTLGERVVNAPASTIREKEVTFCFEIFYNCQTSAIIGILSFSRGESSFRCTTDELLFVKWQDTKEVLLMSNCHNTNVTTVTITMKDGSESQVSCPQMIAFYREKMGGVDISNRTC</sequence>
<dbReference type="InterPro" id="IPR049012">
    <property type="entry name" value="Mutator_transp_dom"/>
</dbReference>
<accession>A0A8K0DHW8</accession>
<keyword evidence="5" id="KW-1185">Reference proteome</keyword>
<reference evidence="4" key="1">
    <citation type="submission" date="2019-08" db="EMBL/GenBank/DDBJ databases">
        <title>The genome of the North American firefly Photinus pyralis.</title>
        <authorList>
            <consortium name="Photinus pyralis genome working group"/>
            <person name="Fallon T.R."/>
            <person name="Sander Lower S.E."/>
            <person name="Weng J.-K."/>
        </authorList>
    </citation>
    <scope>NUCLEOTIDE SEQUENCE</scope>
    <source>
        <strain evidence="4">TRF0915ILg1</strain>
        <tissue evidence="4">Whole body</tissue>
    </source>
</reference>
<proteinExistence type="predicted"/>
<evidence type="ECO:0000313" key="4">
    <source>
        <dbReference type="EMBL" id="KAF2903606.1"/>
    </source>
</evidence>
<dbReference type="PANTHER" id="PTHR47272">
    <property type="entry name" value="DDE_TNP_1_7 DOMAIN-CONTAINING PROTEIN"/>
    <property type="match status" value="1"/>
</dbReference>
<comment type="caution">
    <text evidence="4">The sequence shown here is derived from an EMBL/GenBank/DDBJ whole genome shotgun (WGS) entry which is preliminary data.</text>
</comment>
<dbReference type="Pfam" id="PF20700">
    <property type="entry name" value="Mutator"/>
    <property type="match status" value="1"/>
</dbReference>
<dbReference type="Proteomes" id="UP000801492">
    <property type="component" value="Unassembled WGS sequence"/>
</dbReference>
<evidence type="ECO:0000259" key="2">
    <source>
        <dbReference type="Pfam" id="PF13843"/>
    </source>
</evidence>